<dbReference type="SUPFAM" id="SSF55073">
    <property type="entry name" value="Nucleotide cyclase"/>
    <property type="match status" value="1"/>
</dbReference>
<comment type="caution">
    <text evidence="4">The sequence shown here is derived from an EMBL/GenBank/DDBJ whole genome shotgun (WGS) entry which is preliminary data.</text>
</comment>
<sequence length="875" mass="92375">MAGQARFASALRVPEFRALWSAELISVVGDQLARVGLSLLVYRQTSNAALTALTYALTFVPSILGGVFLSGLADRYPRRAVLVITDVVRAALAAAMAWPGLPLPALWVSVGLLSMAAGPFKAAQMAVLPQVLHGESYTAGIALRQFTGQIAQLVGFGGSGILLTFVEPHLALAINAATFVASALIVLGGVHRRPASSQAPASTEPNSGSEQPSTTGRLVALYAVVCLIGLYVVPEGLAAPYANGIGAAAFGVGLLMAADPIGSALGAWLTTRLRVPATGNAIIVLAAAAGLPLIASVFRPGLVVSMVLWAVSGMLSTAYLIKTQALVAELVPDHRRGTVMGRMATCLYASQGITILAGGLVAEVVGPFQAVAAAGLLAVVLALAIGVAWHAVRPRPGVAEGEPTARRHQSLLRKTSTSSQRTDRLADSAANGTTGEHGEEPAHSTSSMKAPGRRPKNWKLWALPTRVRVFVLIVEATALVLGVVLAVARPATSSDFARAGVLVGLGLITAEATRHIERLRRRASDTPHVNMSSVWTLAAALLTTPALAAAVAVVLYLHMWVRSWRRVRVEVHRTVFNVAAVSLACFAAAGVERVLPWHLLSLDKPSALVGLVIVIATYWVVNSSLVAGAIALSQDDRSLPRLLGSWSENSLEYATLSMGAMTAVLLAWHPWGVALVLPALYVLTRAVLIRQLEHATMNDAKTGLLNAASWHSLAIKELERAQRHRAHAAVLMIDLDHFKRVNDAYGEALGDEVLRAVGKSLRREVRTYDLCGRFGGEEIVLFLPDASVLDAEKVGQRVCAAVRTLRVSDPATEQFVEDLRLSVSIGAAAYPDHGGSLDEVLLAADNALYLAKDSGRDRVCAVKPGPEDTEVPTTR</sequence>
<feature type="transmembrane region" description="Helical" evidence="2">
    <location>
        <begin position="245"/>
        <end position="270"/>
    </location>
</feature>
<dbReference type="GO" id="GO:0022857">
    <property type="term" value="F:transmembrane transporter activity"/>
    <property type="evidence" value="ECO:0007669"/>
    <property type="project" value="InterPro"/>
</dbReference>
<dbReference type="Pfam" id="PF00990">
    <property type="entry name" value="GGDEF"/>
    <property type="match status" value="1"/>
</dbReference>
<dbReference type="Gene3D" id="3.30.70.270">
    <property type="match status" value="1"/>
</dbReference>
<dbReference type="GO" id="GO:0043709">
    <property type="term" value="P:cell adhesion involved in single-species biofilm formation"/>
    <property type="evidence" value="ECO:0007669"/>
    <property type="project" value="TreeGrafter"/>
</dbReference>
<keyword evidence="2" id="KW-0812">Transmembrane</keyword>
<feature type="transmembrane region" description="Helical" evidence="2">
    <location>
        <begin position="342"/>
        <end position="362"/>
    </location>
</feature>
<feature type="transmembrane region" description="Helical" evidence="2">
    <location>
        <begin position="368"/>
        <end position="389"/>
    </location>
</feature>
<protein>
    <submittedName>
        <fullName evidence="4">MFS transporter</fullName>
    </submittedName>
</protein>
<accession>A0A5N0V2W9</accession>
<dbReference type="CDD" id="cd06173">
    <property type="entry name" value="MFS_MefA_like"/>
    <property type="match status" value="1"/>
</dbReference>
<dbReference type="NCBIfam" id="TIGR00254">
    <property type="entry name" value="GGDEF"/>
    <property type="match status" value="1"/>
</dbReference>
<feature type="domain" description="GGDEF" evidence="3">
    <location>
        <begin position="726"/>
        <end position="864"/>
    </location>
</feature>
<feature type="transmembrane region" description="Helical" evidence="2">
    <location>
        <begin position="48"/>
        <end position="69"/>
    </location>
</feature>
<dbReference type="InterPro" id="IPR036259">
    <property type="entry name" value="MFS_trans_sf"/>
</dbReference>
<dbReference type="InterPro" id="IPR000160">
    <property type="entry name" value="GGDEF_dom"/>
</dbReference>
<evidence type="ECO:0000313" key="5">
    <source>
        <dbReference type="Proteomes" id="UP000319769"/>
    </source>
</evidence>
<dbReference type="OrthoDB" id="3616500at2"/>
<feature type="region of interest" description="Disordered" evidence="1">
    <location>
        <begin position="396"/>
        <end position="454"/>
    </location>
</feature>
<dbReference type="GO" id="GO:1902201">
    <property type="term" value="P:negative regulation of bacterial-type flagellum-dependent cell motility"/>
    <property type="evidence" value="ECO:0007669"/>
    <property type="project" value="TreeGrafter"/>
</dbReference>
<dbReference type="Proteomes" id="UP000319769">
    <property type="component" value="Unassembled WGS sequence"/>
</dbReference>
<evidence type="ECO:0000256" key="2">
    <source>
        <dbReference type="SAM" id="Phobius"/>
    </source>
</evidence>
<dbReference type="InterPro" id="IPR029787">
    <property type="entry name" value="Nucleotide_cyclase"/>
</dbReference>
<feature type="transmembrane region" description="Helical" evidence="2">
    <location>
        <begin position="607"/>
        <end position="633"/>
    </location>
</feature>
<feature type="transmembrane region" description="Helical" evidence="2">
    <location>
        <begin position="215"/>
        <end position="233"/>
    </location>
</feature>
<evidence type="ECO:0000259" key="3">
    <source>
        <dbReference type="PROSITE" id="PS50887"/>
    </source>
</evidence>
<dbReference type="GO" id="GO:0005886">
    <property type="term" value="C:plasma membrane"/>
    <property type="evidence" value="ECO:0007669"/>
    <property type="project" value="TreeGrafter"/>
</dbReference>
<dbReference type="PANTHER" id="PTHR45138">
    <property type="entry name" value="REGULATORY COMPONENTS OF SENSORY TRANSDUCTION SYSTEM"/>
    <property type="match status" value="1"/>
</dbReference>
<feature type="transmembrane region" description="Helical" evidence="2">
    <location>
        <begin position="277"/>
        <end position="295"/>
    </location>
</feature>
<dbReference type="Pfam" id="PF07690">
    <property type="entry name" value="MFS_1"/>
    <property type="match status" value="1"/>
</dbReference>
<feature type="transmembrane region" description="Helical" evidence="2">
    <location>
        <begin position="172"/>
        <end position="190"/>
    </location>
</feature>
<dbReference type="InterPro" id="IPR050469">
    <property type="entry name" value="Diguanylate_Cyclase"/>
</dbReference>
<dbReference type="SUPFAM" id="SSF103473">
    <property type="entry name" value="MFS general substrate transporter"/>
    <property type="match status" value="1"/>
</dbReference>
<organism evidence="4 5">
    <name type="scientific">Amycolatopsis acidicola</name>
    <dbReference type="NCBI Taxonomy" id="2596893"/>
    <lineage>
        <taxon>Bacteria</taxon>
        <taxon>Bacillati</taxon>
        <taxon>Actinomycetota</taxon>
        <taxon>Actinomycetes</taxon>
        <taxon>Pseudonocardiales</taxon>
        <taxon>Pseudonocardiaceae</taxon>
        <taxon>Amycolatopsis</taxon>
    </lineage>
</organism>
<dbReference type="EMBL" id="VMNW02000029">
    <property type="protein sequence ID" value="KAA9159479.1"/>
    <property type="molecule type" value="Genomic_DNA"/>
</dbReference>
<feature type="transmembrane region" description="Helical" evidence="2">
    <location>
        <begin position="301"/>
        <end position="321"/>
    </location>
</feature>
<keyword evidence="5" id="KW-1185">Reference proteome</keyword>
<evidence type="ECO:0000256" key="1">
    <source>
        <dbReference type="SAM" id="MobiDB-lite"/>
    </source>
</evidence>
<dbReference type="SMART" id="SM00267">
    <property type="entry name" value="GGDEF"/>
    <property type="match status" value="1"/>
</dbReference>
<dbReference type="InterPro" id="IPR043128">
    <property type="entry name" value="Rev_trsase/Diguanyl_cyclase"/>
</dbReference>
<keyword evidence="2" id="KW-0472">Membrane</keyword>
<feature type="transmembrane region" description="Helical" evidence="2">
    <location>
        <begin position="576"/>
        <end position="595"/>
    </location>
</feature>
<dbReference type="PANTHER" id="PTHR45138:SF9">
    <property type="entry name" value="DIGUANYLATE CYCLASE DGCM-RELATED"/>
    <property type="match status" value="1"/>
</dbReference>
<keyword evidence="2" id="KW-1133">Transmembrane helix</keyword>
<proteinExistence type="predicted"/>
<dbReference type="CDD" id="cd01949">
    <property type="entry name" value="GGDEF"/>
    <property type="match status" value="1"/>
</dbReference>
<dbReference type="GO" id="GO:0052621">
    <property type="term" value="F:diguanylate cyclase activity"/>
    <property type="evidence" value="ECO:0007669"/>
    <property type="project" value="TreeGrafter"/>
</dbReference>
<evidence type="ECO:0000313" key="4">
    <source>
        <dbReference type="EMBL" id="KAA9159479.1"/>
    </source>
</evidence>
<gene>
    <name evidence="4" type="ORF">FPZ12_020160</name>
</gene>
<dbReference type="InterPro" id="IPR011701">
    <property type="entry name" value="MFS"/>
</dbReference>
<feature type="transmembrane region" description="Helical" evidence="2">
    <location>
        <begin position="534"/>
        <end position="556"/>
    </location>
</feature>
<feature type="transmembrane region" description="Helical" evidence="2">
    <location>
        <begin position="469"/>
        <end position="490"/>
    </location>
</feature>
<dbReference type="PROSITE" id="PS50887">
    <property type="entry name" value="GGDEF"/>
    <property type="match status" value="1"/>
</dbReference>
<dbReference type="FunFam" id="3.30.70.270:FF:000001">
    <property type="entry name" value="Diguanylate cyclase domain protein"/>
    <property type="match status" value="1"/>
</dbReference>
<dbReference type="AlphaFoldDB" id="A0A5N0V2W9"/>
<reference evidence="4" key="1">
    <citation type="submission" date="2019-09" db="EMBL/GenBank/DDBJ databases">
        <authorList>
            <person name="Teo W.F.A."/>
            <person name="Duangmal K."/>
        </authorList>
    </citation>
    <scope>NUCLEOTIDE SEQUENCE [LARGE SCALE GENOMIC DNA]</scope>
    <source>
        <strain evidence="4">K81G1</strain>
    </source>
</reference>
<dbReference type="Gene3D" id="1.20.1250.20">
    <property type="entry name" value="MFS general substrate transporter like domains"/>
    <property type="match status" value="1"/>
</dbReference>
<feature type="transmembrane region" description="Helical" evidence="2">
    <location>
        <begin position="653"/>
        <end position="683"/>
    </location>
</feature>
<name>A0A5N0V2W9_9PSEU</name>